<sequence>MSEFVSCFFERNQVLSNFKLHRLKSPRAAAATCGVSTRTGSSLIRALLGGRFSYDKKPEGREQQTFLLLLTCIDVT</sequence>
<keyword evidence="3" id="KW-1185">Reference proteome</keyword>
<protein>
    <submittedName>
        <fullName evidence="2">Uncharacterized protein</fullName>
    </submittedName>
</protein>
<proteinExistence type="predicted"/>
<dbReference type="AlphaFoldDB" id="A0ABD5IRG8"/>
<reference evidence="1 3" key="1">
    <citation type="submission" date="2023-01" db="EMBL/GenBank/DDBJ databases">
        <title>Genome-based reclassification of Anoxybacillus geothermalis as a later heterotypic synonym of Anoxybacillus rupiensis.</title>
        <authorList>
            <person name="Inan Bektas K."/>
            <person name="Canakci S."/>
            <person name="Belduz A.A."/>
            <person name="Guler H.H."/>
        </authorList>
    </citation>
    <scope>NUCLEOTIDE SEQUENCE [LARGE SCALE GENOMIC DNA]</scope>
    <source>
        <strain evidence="1 3">DSM 17127</strain>
    </source>
</reference>
<evidence type="ECO:0000313" key="4">
    <source>
        <dbReference type="Proteomes" id="UP001339962"/>
    </source>
</evidence>
<dbReference type="EMBL" id="JAQOTG010000001">
    <property type="protein sequence ID" value="MDE8562642.1"/>
    <property type="molecule type" value="Genomic_DNA"/>
</dbReference>
<evidence type="ECO:0000313" key="1">
    <source>
        <dbReference type="EMBL" id="MDE8562642.1"/>
    </source>
</evidence>
<dbReference type="EMBL" id="JARTLI010000004">
    <property type="protein sequence ID" value="MED5050887.1"/>
    <property type="molecule type" value="Genomic_DNA"/>
</dbReference>
<name>A0ABD5IRG8_9BACL</name>
<evidence type="ECO:0000313" key="2">
    <source>
        <dbReference type="EMBL" id="MED5050887.1"/>
    </source>
</evidence>
<reference evidence="2 4" key="2">
    <citation type="submission" date="2023-03" db="EMBL/GenBank/DDBJ databases">
        <title>Bacillus Genome Sequencing.</title>
        <authorList>
            <person name="Dunlap C."/>
        </authorList>
    </citation>
    <scope>NUCLEOTIDE SEQUENCE [LARGE SCALE GENOMIC DNA]</scope>
    <source>
        <strain evidence="2 4">NRS-38</strain>
    </source>
</reference>
<dbReference type="Proteomes" id="UP001339962">
    <property type="component" value="Unassembled WGS sequence"/>
</dbReference>
<evidence type="ECO:0000313" key="3">
    <source>
        <dbReference type="Proteomes" id="UP001213979"/>
    </source>
</evidence>
<gene>
    <name evidence="2" type="ORF">P9850_03245</name>
    <name evidence="1" type="ORF">PNH38_01950</name>
</gene>
<accession>A0ABD5IRG8</accession>
<organism evidence="2 4">
    <name type="scientific">Anoxybacteroides rupiense</name>
    <dbReference type="NCBI Taxonomy" id="311460"/>
    <lineage>
        <taxon>Bacteria</taxon>
        <taxon>Bacillati</taxon>
        <taxon>Bacillota</taxon>
        <taxon>Bacilli</taxon>
        <taxon>Bacillales</taxon>
        <taxon>Anoxybacillaceae</taxon>
        <taxon>Anoxybacteroides</taxon>
    </lineage>
</organism>
<dbReference type="Proteomes" id="UP001213979">
    <property type="component" value="Unassembled WGS sequence"/>
</dbReference>
<dbReference type="RefSeq" id="WP_212386714.1">
    <property type="nucleotide sequence ID" value="NZ_JAGUQN010000001.1"/>
</dbReference>
<comment type="caution">
    <text evidence="2">The sequence shown here is derived from an EMBL/GenBank/DDBJ whole genome shotgun (WGS) entry which is preliminary data.</text>
</comment>